<proteinExistence type="predicted"/>
<feature type="coiled-coil region" evidence="1">
    <location>
        <begin position="120"/>
        <end position="147"/>
    </location>
</feature>
<comment type="caution">
    <text evidence="2">The sequence shown here is derived from an EMBL/GenBank/DDBJ whole genome shotgun (WGS) entry which is preliminary data.</text>
</comment>
<keyword evidence="3" id="KW-1185">Reference proteome</keyword>
<dbReference type="PATRIC" id="fig|947033.5.peg.971"/>
<dbReference type="Proteomes" id="UP000054926">
    <property type="component" value="Unassembled WGS sequence"/>
</dbReference>
<gene>
    <name evidence="2" type="ORF">Lste_0908</name>
</gene>
<protein>
    <submittedName>
        <fullName evidence="2">Coiled-coil protein</fullName>
    </submittedName>
</protein>
<organism evidence="2 3">
    <name type="scientific">Legionella steelei</name>
    <dbReference type="NCBI Taxonomy" id="947033"/>
    <lineage>
        <taxon>Bacteria</taxon>
        <taxon>Pseudomonadati</taxon>
        <taxon>Pseudomonadota</taxon>
        <taxon>Gammaproteobacteria</taxon>
        <taxon>Legionellales</taxon>
        <taxon>Legionellaceae</taxon>
        <taxon>Legionella</taxon>
    </lineage>
</organism>
<dbReference type="AlphaFoldDB" id="A0A0W0ZFZ6"/>
<accession>A0A0W0ZFZ6</accession>
<dbReference type="STRING" id="947033.Lste_0908"/>
<evidence type="ECO:0000256" key="1">
    <source>
        <dbReference type="SAM" id="Coils"/>
    </source>
</evidence>
<evidence type="ECO:0000313" key="2">
    <source>
        <dbReference type="EMBL" id="KTD67750.1"/>
    </source>
</evidence>
<name>A0A0W0ZFZ6_9GAMM</name>
<sequence>MMDIPAESNELLSQLMARLPELEWKISELGSFFSSQRLPKGLFRTDSGLNGGAACIAEIKADIHALGAQKNKRSAFYLAERIRRKINVLVVLCQMHQGKAKPEEKPVFGIKMLSTRRQWINDLELEIKTLEEQQQAMTKALEHLRHNHNPSAILHLKAELGEVVRRLTLAKETLNRAVS</sequence>
<dbReference type="OrthoDB" id="5649075at2"/>
<keyword evidence="1" id="KW-0175">Coiled coil</keyword>
<dbReference type="RefSeq" id="WP_058509898.1">
    <property type="nucleotide sequence ID" value="NZ_DAIOMV010000006.1"/>
</dbReference>
<dbReference type="EMBL" id="LNYY01000019">
    <property type="protein sequence ID" value="KTD67750.1"/>
    <property type="molecule type" value="Genomic_DNA"/>
</dbReference>
<evidence type="ECO:0000313" key="3">
    <source>
        <dbReference type="Proteomes" id="UP000054926"/>
    </source>
</evidence>
<reference evidence="2 3" key="1">
    <citation type="submission" date="2015-11" db="EMBL/GenBank/DDBJ databases">
        <title>Genomic analysis of 38 Legionella species identifies large and diverse effector repertoires.</title>
        <authorList>
            <person name="Burstein D."/>
            <person name="Amaro F."/>
            <person name="Zusman T."/>
            <person name="Lifshitz Z."/>
            <person name="Cohen O."/>
            <person name="Gilbert J.A."/>
            <person name="Pupko T."/>
            <person name="Shuman H.A."/>
            <person name="Segal G."/>
        </authorList>
    </citation>
    <scope>NUCLEOTIDE SEQUENCE [LARGE SCALE GENOMIC DNA]</scope>
    <source>
        <strain evidence="2 3">IMVS3376</strain>
    </source>
</reference>